<evidence type="ECO:0000256" key="1">
    <source>
        <dbReference type="SAM" id="MobiDB-lite"/>
    </source>
</evidence>
<evidence type="ECO:0000313" key="2">
    <source>
        <dbReference type="EMBL" id="CAA9486826.1"/>
    </source>
</evidence>
<feature type="region of interest" description="Disordered" evidence="1">
    <location>
        <begin position="1"/>
        <end position="137"/>
    </location>
</feature>
<accession>A0A6J4S9N2</accession>
<feature type="non-terminal residue" evidence="2">
    <location>
        <position position="1"/>
    </location>
</feature>
<name>A0A6J4S9N2_9ACTN</name>
<feature type="region of interest" description="Disordered" evidence="1">
    <location>
        <begin position="188"/>
        <end position="213"/>
    </location>
</feature>
<reference evidence="2" key="1">
    <citation type="submission" date="2020-02" db="EMBL/GenBank/DDBJ databases">
        <authorList>
            <person name="Meier V. D."/>
        </authorList>
    </citation>
    <scope>NUCLEOTIDE SEQUENCE</scope>
    <source>
        <strain evidence="2">AVDCRST_MAG05</strain>
    </source>
</reference>
<sequence>GEYEPHGDRRRIREGTTAGPPVGDGRGGAGRPAAAGARRRQRRLPLRARGLRGPAACAASVAAARGGRGRARRPRPATPAGGRGRPDLAGAQLARADLGPDPGPRALRPGRRRHRRGSRSGVLPLRRGPRPRGGGGLLRRRLLRALAGYFQRRPLRPRPRVLARVHGAGRTGGLPALLCLPRHPGPMAPHRQDEPQARARARGGRLRGSLPGIRRPARGIARDRAGGRGLACRPV</sequence>
<proteinExistence type="predicted"/>
<feature type="non-terminal residue" evidence="2">
    <location>
        <position position="235"/>
    </location>
</feature>
<feature type="compositionally biased region" description="Low complexity" evidence="1">
    <location>
        <begin position="51"/>
        <end position="65"/>
    </location>
</feature>
<protein>
    <submittedName>
        <fullName evidence="2">Serine esterase, putative</fullName>
    </submittedName>
</protein>
<organism evidence="2">
    <name type="scientific">uncultured Rubrobacteraceae bacterium</name>
    <dbReference type="NCBI Taxonomy" id="349277"/>
    <lineage>
        <taxon>Bacteria</taxon>
        <taxon>Bacillati</taxon>
        <taxon>Actinomycetota</taxon>
        <taxon>Rubrobacteria</taxon>
        <taxon>Rubrobacterales</taxon>
        <taxon>Rubrobacteraceae</taxon>
        <taxon>environmental samples</taxon>
    </lineage>
</organism>
<feature type="compositionally biased region" description="Basic residues" evidence="1">
    <location>
        <begin position="108"/>
        <end position="118"/>
    </location>
</feature>
<feature type="compositionally biased region" description="Basic and acidic residues" evidence="1">
    <location>
        <begin position="1"/>
        <end position="14"/>
    </location>
</feature>
<dbReference type="AlphaFoldDB" id="A0A6J4S9N2"/>
<feature type="compositionally biased region" description="Basic residues" evidence="1">
    <location>
        <begin position="37"/>
        <end position="50"/>
    </location>
</feature>
<dbReference type="EMBL" id="CADCVM010000180">
    <property type="protein sequence ID" value="CAA9486826.1"/>
    <property type="molecule type" value="Genomic_DNA"/>
</dbReference>
<gene>
    <name evidence="2" type="ORF">AVDCRST_MAG05-1633</name>
</gene>